<dbReference type="GO" id="GO:0031410">
    <property type="term" value="C:cytoplasmic vesicle"/>
    <property type="evidence" value="ECO:0007669"/>
    <property type="project" value="UniProtKB-ARBA"/>
</dbReference>
<evidence type="ECO:0000313" key="11">
    <source>
        <dbReference type="Ensembl" id="ENSPLAP00000028033.1"/>
    </source>
</evidence>
<feature type="domain" description="Beta-adaptin appendage C-terminal subdomain" evidence="10">
    <location>
        <begin position="838"/>
        <end position="948"/>
    </location>
</feature>
<dbReference type="Proteomes" id="UP000261500">
    <property type="component" value="Unplaced"/>
</dbReference>
<proteinExistence type="inferred from homology"/>
<dbReference type="InterPro" id="IPR016024">
    <property type="entry name" value="ARM-type_fold"/>
</dbReference>
<dbReference type="SUPFAM" id="SSF55711">
    <property type="entry name" value="Subdomain of clathrin and coatomer appendage domain"/>
    <property type="match status" value="1"/>
</dbReference>
<comment type="similarity">
    <text evidence="1 7">Belongs to the adaptor complexes large subunit family.</text>
</comment>
<dbReference type="SMART" id="SM00185">
    <property type="entry name" value="ARM"/>
    <property type="match status" value="2"/>
</dbReference>
<dbReference type="InterPro" id="IPR013037">
    <property type="entry name" value="Clathrin_b-adaptin_app_Ig-like"/>
</dbReference>
<dbReference type="InterPro" id="IPR026739">
    <property type="entry name" value="AP_beta"/>
</dbReference>
<organism evidence="11 12">
    <name type="scientific">Poecilia latipinna</name>
    <name type="common">sailfin molly</name>
    <dbReference type="NCBI Taxonomy" id="48699"/>
    <lineage>
        <taxon>Eukaryota</taxon>
        <taxon>Metazoa</taxon>
        <taxon>Chordata</taxon>
        <taxon>Craniata</taxon>
        <taxon>Vertebrata</taxon>
        <taxon>Euteleostomi</taxon>
        <taxon>Actinopterygii</taxon>
        <taxon>Neopterygii</taxon>
        <taxon>Teleostei</taxon>
        <taxon>Neoteleostei</taxon>
        <taxon>Acanthomorphata</taxon>
        <taxon>Ovalentaria</taxon>
        <taxon>Atherinomorphae</taxon>
        <taxon>Cyprinodontiformes</taxon>
        <taxon>Poeciliidae</taxon>
        <taxon>Poeciliinae</taxon>
        <taxon>Poecilia</taxon>
    </lineage>
</organism>
<evidence type="ECO:0000256" key="5">
    <source>
        <dbReference type="ARBA" id="ARBA00023136"/>
    </source>
</evidence>
<dbReference type="GeneTree" id="ENSGT00940000155991"/>
<feature type="region of interest" description="Disordered" evidence="8">
    <location>
        <begin position="632"/>
        <end position="656"/>
    </location>
</feature>
<evidence type="ECO:0000256" key="3">
    <source>
        <dbReference type="ARBA" id="ARBA00022927"/>
    </source>
</evidence>
<evidence type="ECO:0000256" key="7">
    <source>
        <dbReference type="PIRNR" id="PIRNR002291"/>
    </source>
</evidence>
<feature type="domain" description="Clathrin adaptor alpha/beta/gamma-adaptin appendage Ig-like subdomain" evidence="9">
    <location>
        <begin position="719"/>
        <end position="829"/>
    </location>
</feature>
<dbReference type="InterPro" id="IPR002553">
    <property type="entry name" value="Clathrin/coatomer_adapt-like_N"/>
</dbReference>
<dbReference type="Pfam" id="PF01602">
    <property type="entry name" value="Adaptin_N"/>
    <property type="match status" value="1"/>
</dbReference>
<dbReference type="Gene3D" id="2.60.40.1150">
    <property type="match status" value="1"/>
</dbReference>
<dbReference type="FunFam" id="2.60.40.1150:FF:000001">
    <property type="entry name" value="AP complex subunit beta"/>
    <property type="match status" value="1"/>
</dbReference>
<dbReference type="AlphaFoldDB" id="A0A3B3VSM5"/>
<dbReference type="FunFam" id="1.25.10.10:FF:000002">
    <property type="entry name" value="AP complex subunit beta"/>
    <property type="match status" value="1"/>
</dbReference>
<evidence type="ECO:0000259" key="9">
    <source>
        <dbReference type="SMART" id="SM00809"/>
    </source>
</evidence>
<evidence type="ECO:0000256" key="8">
    <source>
        <dbReference type="SAM" id="MobiDB-lite"/>
    </source>
</evidence>
<dbReference type="Ensembl" id="ENSPLAT00000021631.1">
    <property type="protein sequence ID" value="ENSPLAP00000028033.1"/>
    <property type="gene ID" value="ENSPLAG00000017186.1"/>
</dbReference>
<dbReference type="SUPFAM" id="SSF49348">
    <property type="entry name" value="Clathrin adaptor appendage domain"/>
    <property type="match status" value="1"/>
</dbReference>
<dbReference type="SUPFAM" id="SSF48371">
    <property type="entry name" value="ARM repeat"/>
    <property type="match status" value="1"/>
</dbReference>
<dbReference type="InterPro" id="IPR015151">
    <property type="entry name" value="B-adaptin_app_sub_C"/>
</dbReference>
<dbReference type="STRING" id="48699.ENSPLAP00000028033"/>
<dbReference type="GO" id="GO:0030131">
    <property type="term" value="C:clathrin adaptor complex"/>
    <property type="evidence" value="ECO:0007669"/>
    <property type="project" value="InterPro"/>
</dbReference>
<dbReference type="Pfam" id="PF09066">
    <property type="entry name" value="B2-adapt-app_C"/>
    <property type="match status" value="1"/>
</dbReference>
<keyword evidence="5 7" id="KW-0472">Membrane</keyword>
<evidence type="ECO:0000256" key="2">
    <source>
        <dbReference type="ARBA" id="ARBA00022448"/>
    </source>
</evidence>
<feature type="compositionally biased region" description="Low complexity" evidence="8">
    <location>
        <begin position="632"/>
        <end position="641"/>
    </location>
</feature>
<keyword evidence="4" id="KW-0007">Acetylation</keyword>
<dbReference type="InterPro" id="IPR011989">
    <property type="entry name" value="ARM-like"/>
</dbReference>
<dbReference type="GO" id="GO:0012505">
    <property type="term" value="C:endomembrane system"/>
    <property type="evidence" value="ECO:0007669"/>
    <property type="project" value="UniProtKB-SubCell"/>
</dbReference>
<reference evidence="11" key="1">
    <citation type="submission" date="2025-08" db="UniProtKB">
        <authorList>
            <consortium name="Ensembl"/>
        </authorList>
    </citation>
    <scope>IDENTIFICATION</scope>
</reference>
<dbReference type="GO" id="GO:0016192">
    <property type="term" value="P:vesicle-mediated transport"/>
    <property type="evidence" value="ECO:0007669"/>
    <property type="project" value="InterPro"/>
</dbReference>
<dbReference type="SMART" id="SM00809">
    <property type="entry name" value="Alpha_adaptinC2"/>
    <property type="match status" value="1"/>
</dbReference>
<reference evidence="11" key="2">
    <citation type="submission" date="2025-09" db="UniProtKB">
        <authorList>
            <consortium name="Ensembl"/>
        </authorList>
    </citation>
    <scope>IDENTIFICATION</scope>
</reference>
<feature type="region of interest" description="Disordered" evidence="8">
    <location>
        <begin position="584"/>
        <end position="620"/>
    </location>
</feature>
<dbReference type="Pfam" id="PF02883">
    <property type="entry name" value="Alpha_adaptinC2"/>
    <property type="match status" value="1"/>
</dbReference>
<dbReference type="Gene3D" id="1.25.10.10">
    <property type="entry name" value="Leucine-rich Repeat Variant"/>
    <property type="match status" value="1"/>
</dbReference>
<dbReference type="GO" id="GO:0030276">
    <property type="term" value="F:clathrin binding"/>
    <property type="evidence" value="ECO:0007669"/>
    <property type="project" value="InterPro"/>
</dbReference>
<evidence type="ECO:0000256" key="1">
    <source>
        <dbReference type="ARBA" id="ARBA00006613"/>
    </source>
</evidence>
<dbReference type="FunFam" id="3.30.310.10:FF:000003">
    <property type="entry name" value="AP complex subunit beta"/>
    <property type="match status" value="1"/>
</dbReference>
<dbReference type="InterPro" id="IPR016342">
    <property type="entry name" value="AP_complex_bsu_1_2_4"/>
</dbReference>
<name>A0A3B3VSM5_9TELE</name>
<keyword evidence="12" id="KW-1185">Reference proteome</keyword>
<sequence>METFWPLFFVCLGEIFELKAELNSDKKEKKKEAVKKVIASMTVGKDVSALFPDVVNCMQTDNLELKKLVYLYLMNYAKSQPDMAIMAVNTFVKDCEDPNPLIRALAVRTMGCIRVDKITEYLCEPLRKCLKDEDPYVRKTAAVCVAKLHDINAQLVEDQGFLDTLKDLISDSNPMVVANAVAALSEIAESHPNSNLLDLNPQTINKLLTALNECTEWGQIFILDCLANYTPRDDRESQSICERVTPRLSHANSAVVLSAVKVLMKFMEMLPKDLDYYGTLLKKLAPPLVTLLSAEPELQYVALRNINLIVQRRPEILKHEMKVFFVKYNDPIYVKLEKLDIMIRLASQANIAQVLAELKEYATEVDVDFVRKAVRAIGRCAIKVEQSAERCVSTLLDLIQTKVNYVVQEAIVVIKDIFRKYPNKYESVIATLCENLDSLDEPEARAAMIWIVGEYAERIDNADELLESFLEGFHDESTQVQLQLLTAIVKLFLKKPTETQELVQQVLSLATQDSDNPDLRDRGYIYWRLLSTDPVAAKEVVLAEKPLISEETDLIEPTLLEELICHIGTLASVYHKPPSAFVEGSRGVQHKRLPGSAGSGESVESPDTGSAAGVSDAPPAVIPSQGDLLGDLLNLDLTPPATTGPPPPATSGMQLGAMDLLGGGLDSLLGGDLGGSSAMGAGFGAPPAAPAASFSAPVSGGLDDLFDLGGGVGMPMGAYSPPKTVWLPAMKGKGLEISGTFARRAGVIQMEMTLTNKAMSVMTDFAIQFNRNSFGLAPAGPLQVLTPLSPNQSIEVTLPLNTVGPVMKMDPLNNLQVAVKNNIDVFYFSCQYPISMLFVEDGKMERQVFLATWKDISNDNEAQFQIKDCHLSSDAASNKLQGSNIFTIAKRTVDGQDMLYQSTKLSNGIWVLAELRVQTGNPTFTVCLKCRAPEVSQCVFQSYEAVLKN</sequence>
<evidence type="ECO:0000259" key="10">
    <source>
        <dbReference type="SMART" id="SM01020"/>
    </source>
</evidence>
<keyword evidence="3 7" id="KW-0653">Protein transport</keyword>
<comment type="subcellular location">
    <subcellularLocation>
        <location evidence="6">Endomembrane system</location>
        <topology evidence="6">Peripheral membrane protein</topology>
        <orientation evidence="6">Cytoplasmic side</orientation>
    </subcellularLocation>
</comment>
<evidence type="ECO:0000256" key="4">
    <source>
        <dbReference type="ARBA" id="ARBA00022990"/>
    </source>
</evidence>
<dbReference type="InterPro" id="IPR000225">
    <property type="entry name" value="Armadillo"/>
</dbReference>
<evidence type="ECO:0000256" key="6">
    <source>
        <dbReference type="ARBA" id="ARBA00029433"/>
    </source>
</evidence>
<dbReference type="InterPro" id="IPR012295">
    <property type="entry name" value="TBP_dom_sf"/>
</dbReference>
<dbReference type="Gene3D" id="3.30.310.10">
    <property type="entry name" value="TATA-Binding Protein"/>
    <property type="match status" value="1"/>
</dbReference>
<keyword evidence="2 7" id="KW-0813">Transport</keyword>
<dbReference type="InterPro" id="IPR008152">
    <property type="entry name" value="Clathrin_a/b/g-adaptin_app_Ig"/>
</dbReference>
<dbReference type="InterPro" id="IPR009028">
    <property type="entry name" value="Coatomer/calthrin_app_sub_C"/>
</dbReference>
<evidence type="ECO:0000313" key="12">
    <source>
        <dbReference type="Proteomes" id="UP000261500"/>
    </source>
</evidence>
<dbReference type="GO" id="GO:0006886">
    <property type="term" value="P:intracellular protein transport"/>
    <property type="evidence" value="ECO:0007669"/>
    <property type="project" value="InterPro"/>
</dbReference>
<dbReference type="PANTHER" id="PTHR11134">
    <property type="entry name" value="ADAPTOR COMPLEX SUBUNIT BETA FAMILY MEMBER"/>
    <property type="match status" value="1"/>
</dbReference>
<dbReference type="SMART" id="SM01020">
    <property type="entry name" value="B2-adapt-app_C"/>
    <property type="match status" value="1"/>
</dbReference>
<dbReference type="PIRSF" id="PIRSF002291">
    <property type="entry name" value="AP_complex_beta"/>
    <property type="match status" value="1"/>
</dbReference>
<accession>A0A3B3VSM5</accession>
<protein>
    <recommendedName>
        <fullName evidence="7">AP complex subunit beta</fullName>
    </recommendedName>
</protein>
<dbReference type="InterPro" id="IPR013041">
    <property type="entry name" value="Clathrin_app_Ig-like_sf"/>
</dbReference>